<dbReference type="AlphaFoldDB" id="A0A2R8ACM5"/>
<reference evidence="1 2" key="1">
    <citation type="submission" date="2018-03" db="EMBL/GenBank/DDBJ databases">
        <authorList>
            <person name="Keele B.F."/>
        </authorList>
    </citation>
    <scope>NUCLEOTIDE SEQUENCE [LARGE SCALE GENOMIC DNA]</scope>
    <source>
        <strain evidence="1 2">CeCT 8812</strain>
    </source>
</reference>
<name>A0A2R8ACM5_9RHOB</name>
<proteinExistence type="predicted"/>
<sequence>MKVSFKPSTEKSGLIFKKEVHVVRVTVQMSEEEIAAAQAAGFMKQELFDVPFTHHADTAVTITVADLAKGFDMKAYFVDFIDASGFTNQVKEMLIRLKNVLEAKMSEGEEEFEL</sequence>
<evidence type="ECO:0000313" key="2">
    <source>
        <dbReference type="Proteomes" id="UP000244932"/>
    </source>
</evidence>
<dbReference type="RefSeq" id="WP_108782716.1">
    <property type="nucleotide sequence ID" value="NZ_OMKW01000003.1"/>
</dbReference>
<dbReference type="Proteomes" id="UP000244932">
    <property type="component" value="Unassembled WGS sequence"/>
</dbReference>
<gene>
    <name evidence="1" type="ORF">POI8812_02314</name>
</gene>
<dbReference type="EMBL" id="OMKW01000003">
    <property type="protein sequence ID" value="SPF29987.1"/>
    <property type="molecule type" value="Genomic_DNA"/>
</dbReference>
<keyword evidence="2" id="KW-1185">Reference proteome</keyword>
<organism evidence="1 2">
    <name type="scientific">Pontivivens insulae</name>
    <dbReference type="NCBI Taxonomy" id="1639689"/>
    <lineage>
        <taxon>Bacteria</taxon>
        <taxon>Pseudomonadati</taxon>
        <taxon>Pseudomonadota</taxon>
        <taxon>Alphaproteobacteria</taxon>
        <taxon>Rhodobacterales</taxon>
        <taxon>Paracoccaceae</taxon>
        <taxon>Pontivivens</taxon>
    </lineage>
</organism>
<accession>A0A2R8ACM5</accession>
<protein>
    <submittedName>
        <fullName evidence="1">Uncharacterized protein</fullName>
    </submittedName>
</protein>
<evidence type="ECO:0000313" key="1">
    <source>
        <dbReference type="EMBL" id="SPF29987.1"/>
    </source>
</evidence>